<name>A0ABS1SFH1_9MICO</name>
<protein>
    <recommendedName>
        <fullName evidence="4">HTH luxR-type domain-containing protein</fullName>
    </recommendedName>
</protein>
<keyword evidence="3" id="KW-0804">Transcription</keyword>
<dbReference type="SUPFAM" id="SSF46894">
    <property type="entry name" value="C-terminal effector domain of the bipartite response regulators"/>
    <property type="match status" value="1"/>
</dbReference>
<dbReference type="InterPro" id="IPR016032">
    <property type="entry name" value="Sig_transdc_resp-reg_C-effctor"/>
</dbReference>
<dbReference type="EMBL" id="QYAC01000003">
    <property type="protein sequence ID" value="MBL3679146.1"/>
    <property type="molecule type" value="Genomic_DNA"/>
</dbReference>
<dbReference type="InterPro" id="IPR000792">
    <property type="entry name" value="Tscrpt_reg_LuxR_C"/>
</dbReference>
<feature type="domain" description="HTH luxR-type" evidence="4">
    <location>
        <begin position="785"/>
        <end position="853"/>
    </location>
</feature>
<reference evidence="5 6" key="1">
    <citation type="submission" date="2018-09" db="EMBL/GenBank/DDBJ databases">
        <title>Comparative genomics of Leucobacter spp.</title>
        <authorList>
            <person name="Reis A.C."/>
            <person name="Kolvenbach B.A."/>
            <person name="Corvini P.F.X."/>
            <person name="Nunes O.C."/>
        </authorList>
    </citation>
    <scope>NUCLEOTIDE SEQUENCE [LARGE SCALE GENOMIC DNA]</scope>
    <source>
        <strain evidence="5 6">TAN 31504</strain>
    </source>
</reference>
<dbReference type="CDD" id="cd06170">
    <property type="entry name" value="LuxR_C_like"/>
    <property type="match status" value="1"/>
</dbReference>
<sequence>MENRARALSHTASVITAAGSVEVIGVHGSGKTHFISQVVEHFRNLTWHIVEVRGLYAYRNTPFASLALAGLNSVAQGRPGSPRVVVSELEEMLAAPHSLLVLEDAEFIDDASWGALSAVCSSNHTPTLLSRLPGSSRNRIGNQLEGMSIAPGFGVHLGPLGFDDLSAALTQATGTPLHSSAMSHVFASSGGNVGLAITMVRAAIHEDRLSLEHGRWTTSDSFWSSALIPYIDALLAELSDEQWDALEILSLLGVVDIDTLVEFTGPEVPTQLEELSLIGFYPSAGRLLVTVQPPLLVDFFRHRPAAARRHRLSALLEAHVRAGTETSVQFRLPAMSQSPDAPFVRLVHEHLRNRLLVAQTEWSRSPSRETLANLIEISVASGATAEELEALFADVAALSDHESEQMLVRWEFLRADHWLFITGEFQRAIDSLRAAAGRFPRLGALFGVRIFEIERVVFPAADPSLLPDPHDPTLDARVRAATHMAIGSELLRGGRVVEAKAHYDGANALEPFTGAVDRMGFVIVSDYFAGHCERARRAAEQGLAEAKDSFDNVAIRGYCYLLALLDLHDGRVRRAEESIRLAFSLGEPIRQPPFVHLSFLVMGAVIAVGQGHLDAARALQAQYEHSAVPDSLLPGGSRSWATARVIAAEQNPVAGADHAEQGGTELWERGAHLNAALAYLTALEYDLSEERLERLRPRLADIDSPYVADRVRCLTAVLREELATMERCAAEFAELGQLSDALGVYRECIRVAKQRDDVEAVERNELRLRHLRESLPPGEYGERRVRSGGVQFSAREIQIAGLAISGKSNQAIADALVLSVRTVESHMHRIMKKAQVERRQDLAFVEELAGARGPRLG</sequence>
<keyword evidence="6" id="KW-1185">Reference proteome</keyword>
<accession>A0ABS1SFH1</accession>
<evidence type="ECO:0000256" key="3">
    <source>
        <dbReference type="ARBA" id="ARBA00023163"/>
    </source>
</evidence>
<dbReference type="SUPFAM" id="SSF52540">
    <property type="entry name" value="P-loop containing nucleoside triphosphate hydrolases"/>
    <property type="match status" value="1"/>
</dbReference>
<dbReference type="InterPro" id="IPR027417">
    <property type="entry name" value="P-loop_NTPase"/>
</dbReference>
<keyword evidence="1" id="KW-0805">Transcription regulation</keyword>
<evidence type="ECO:0000259" key="4">
    <source>
        <dbReference type="PROSITE" id="PS50043"/>
    </source>
</evidence>
<evidence type="ECO:0000313" key="6">
    <source>
        <dbReference type="Proteomes" id="UP001645859"/>
    </source>
</evidence>
<proteinExistence type="predicted"/>
<comment type="caution">
    <text evidence="5">The sequence shown here is derived from an EMBL/GenBank/DDBJ whole genome shotgun (WGS) entry which is preliminary data.</text>
</comment>
<dbReference type="InterPro" id="IPR036388">
    <property type="entry name" value="WH-like_DNA-bd_sf"/>
</dbReference>
<dbReference type="PROSITE" id="PS00622">
    <property type="entry name" value="HTH_LUXR_1"/>
    <property type="match status" value="1"/>
</dbReference>
<evidence type="ECO:0000313" key="5">
    <source>
        <dbReference type="EMBL" id="MBL3679146.1"/>
    </source>
</evidence>
<dbReference type="Gene3D" id="1.10.10.10">
    <property type="entry name" value="Winged helix-like DNA-binding domain superfamily/Winged helix DNA-binding domain"/>
    <property type="match status" value="1"/>
</dbReference>
<gene>
    <name evidence="5" type="ORF">D3230_07520</name>
</gene>
<dbReference type="SMART" id="SM00421">
    <property type="entry name" value="HTH_LUXR"/>
    <property type="match status" value="1"/>
</dbReference>
<evidence type="ECO:0000256" key="2">
    <source>
        <dbReference type="ARBA" id="ARBA00023125"/>
    </source>
</evidence>
<dbReference type="Pfam" id="PF00196">
    <property type="entry name" value="GerE"/>
    <property type="match status" value="1"/>
</dbReference>
<dbReference type="PROSITE" id="PS50043">
    <property type="entry name" value="HTH_LUXR_2"/>
    <property type="match status" value="1"/>
</dbReference>
<dbReference type="PANTHER" id="PTHR44688">
    <property type="entry name" value="DNA-BINDING TRANSCRIPTIONAL ACTIVATOR DEVR_DOSR"/>
    <property type="match status" value="1"/>
</dbReference>
<dbReference type="RefSeq" id="WP_202344404.1">
    <property type="nucleotide sequence ID" value="NZ_BAAAPI010000013.1"/>
</dbReference>
<evidence type="ECO:0000256" key="1">
    <source>
        <dbReference type="ARBA" id="ARBA00023015"/>
    </source>
</evidence>
<dbReference type="Proteomes" id="UP001645859">
    <property type="component" value="Unassembled WGS sequence"/>
</dbReference>
<keyword evidence="2" id="KW-0238">DNA-binding</keyword>
<organism evidence="5 6">
    <name type="scientific">Leucobacter chromiireducens subsp. solipictus</name>
    <dbReference type="NCBI Taxonomy" id="398235"/>
    <lineage>
        <taxon>Bacteria</taxon>
        <taxon>Bacillati</taxon>
        <taxon>Actinomycetota</taxon>
        <taxon>Actinomycetes</taxon>
        <taxon>Micrococcales</taxon>
        <taxon>Microbacteriaceae</taxon>
        <taxon>Leucobacter</taxon>
    </lineage>
</organism>
<dbReference type="PANTHER" id="PTHR44688:SF16">
    <property type="entry name" value="DNA-BINDING TRANSCRIPTIONAL ACTIVATOR DEVR_DOSR"/>
    <property type="match status" value="1"/>
</dbReference>
<dbReference type="PRINTS" id="PR00038">
    <property type="entry name" value="HTHLUXR"/>
</dbReference>